<keyword evidence="3" id="KW-1185">Reference proteome</keyword>
<organism evidence="2 3">
    <name type="scientific">Dryococelus australis</name>
    <dbReference type="NCBI Taxonomy" id="614101"/>
    <lineage>
        <taxon>Eukaryota</taxon>
        <taxon>Metazoa</taxon>
        <taxon>Ecdysozoa</taxon>
        <taxon>Arthropoda</taxon>
        <taxon>Hexapoda</taxon>
        <taxon>Insecta</taxon>
        <taxon>Pterygota</taxon>
        <taxon>Neoptera</taxon>
        <taxon>Polyneoptera</taxon>
        <taxon>Phasmatodea</taxon>
        <taxon>Verophasmatodea</taxon>
        <taxon>Anareolatae</taxon>
        <taxon>Phasmatidae</taxon>
        <taxon>Eurycanthinae</taxon>
        <taxon>Dryococelus</taxon>
    </lineage>
</organism>
<feature type="region of interest" description="Disordered" evidence="1">
    <location>
        <begin position="439"/>
        <end position="459"/>
    </location>
</feature>
<dbReference type="Proteomes" id="UP001159363">
    <property type="component" value="Chromosome 2"/>
</dbReference>
<feature type="region of interest" description="Disordered" evidence="1">
    <location>
        <begin position="178"/>
        <end position="200"/>
    </location>
</feature>
<reference evidence="2 3" key="1">
    <citation type="submission" date="2023-02" db="EMBL/GenBank/DDBJ databases">
        <title>LHISI_Scaffold_Assembly.</title>
        <authorList>
            <person name="Stuart O.P."/>
            <person name="Cleave R."/>
            <person name="Magrath M.J.L."/>
            <person name="Mikheyev A.S."/>
        </authorList>
    </citation>
    <scope>NUCLEOTIDE SEQUENCE [LARGE SCALE GENOMIC DNA]</scope>
    <source>
        <strain evidence="2">Daus_M_001</strain>
        <tissue evidence="2">Leg muscle</tissue>
    </source>
</reference>
<protein>
    <submittedName>
        <fullName evidence="2">Uncharacterized protein</fullName>
    </submittedName>
</protein>
<sequence>MLLAENAIPKLAASWKTSGMRWVSELGTAKFTVNRNTHNDCLRRISSLIGCNSLFSALTSYIGGRSNSEGQHSTVKRDSQLRNALVGAPVFREKIAEQVVFQNTLHRIHGRDWIIRTVMRLHCVVEKSPPQKTGQVGRIFPQRPDINHVARRRMIIRKGTNTSLDFKRRAESLAEVRGILHEQGNPNKKEKERERERERESRSVVHCSRQCGVCVWAKCPCRYRAKLKNCVLKVEHAPSKLQPSTRTSTPHFPTVWSSAGIKGRWKREIPEKTRRPEALSGTIPKCENPGVTRPGIEPSPWWEASRLITQPPRPRPIEYAASLLASHQGEPGSIPGWVTPRFPHVGIEPDDTTGRTIFPGISRFPSPLIPTLIHTHLNHTHQLSIPRSASFAHFMGSWDSESIYRALSQARVQKYTKLGRFQTRPRIAEAVGRCSTKHGRRRTTTTYGNDSSIRDRSSATVSRHFPAPLALEYRPRSPLSGRINVSLRRRRAIVSTLNRRGSRLRAVNKLAALSAWAYAARQQQIRTPGERVRASGLPWIRASRYTESSGKICSLPRKRAGVALETRKVLID</sequence>
<dbReference type="EMBL" id="JARBHB010000002">
    <property type="protein sequence ID" value="KAJ8893480.1"/>
    <property type="molecule type" value="Genomic_DNA"/>
</dbReference>
<comment type="caution">
    <text evidence="2">The sequence shown here is derived from an EMBL/GenBank/DDBJ whole genome shotgun (WGS) entry which is preliminary data.</text>
</comment>
<gene>
    <name evidence="2" type="ORF">PR048_006078</name>
</gene>
<evidence type="ECO:0000313" key="3">
    <source>
        <dbReference type="Proteomes" id="UP001159363"/>
    </source>
</evidence>
<evidence type="ECO:0000256" key="1">
    <source>
        <dbReference type="SAM" id="MobiDB-lite"/>
    </source>
</evidence>
<feature type="compositionally biased region" description="Basic and acidic residues" evidence="1">
    <location>
        <begin position="187"/>
        <end position="200"/>
    </location>
</feature>
<name>A0ABQ9I9Y6_9NEOP</name>
<evidence type="ECO:0000313" key="2">
    <source>
        <dbReference type="EMBL" id="KAJ8893480.1"/>
    </source>
</evidence>
<accession>A0ABQ9I9Y6</accession>
<proteinExistence type="predicted"/>